<keyword evidence="7 9" id="KW-0862">Zinc</keyword>
<feature type="binding site" evidence="9">
    <location>
        <position position="109"/>
    </location>
    <ligand>
        <name>Zn(2+)</name>
        <dbReference type="ChEBI" id="CHEBI:29105"/>
        <label>1</label>
    </ligand>
</feature>
<dbReference type="GO" id="GO:0008081">
    <property type="term" value="F:phosphoric diester hydrolase activity"/>
    <property type="evidence" value="ECO:0007669"/>
    <property type="project" value="TreeGrafter"/>
</dbReference>
<dbReference type="EMBL" id="DRQG01000148">
    <property type="protein sequence ID" value="HGY57189.1"/>
    <property type="molecule type" value="Genomic_DNA"/>
</dbReference>
<dbReference type="GO" id="GO:0003906">
    <property type="term" value="F:DNA-(apurinic or apyrimidinic site) endonuclease activity"/>
    <property type="evidence" value="ECO:0007669"/>
    <property type="project" value="TreeGrafter"/>
</dbReference>
<dbReference type="PANTHER" id="PTHR21445">
    <property type="entry name" value="ENDONUCLEASE IV ENDODEOXYRIBONUCLEASE IV"/>
    <property type="match status" value="1"/>
</dbReference>
<dbReference type="GO" id="GO:0008833">
    <property type="term" value="F:deoxyribonuclease IV (phage-T4-induced) activity"/>
    <property type="evidence" value="ECO:0007669"/>
    <property type="project" value="UniProtKB-UniRule"/>
</dbReference>
<evidence type="ECO:0000256" key="6">
    <source>
        <dbReference type="ARBA" id="ARBA00022801"/>
    </source>
</evidence>
<comment type="cofactor">
    <cofactor evidence="9">
        <name>Zn(2+)</name>
        <dbReference type="ChEBI" id="CHEBI:29105"/>
    </cofactor>
    <text evidence="9">Binds 3 Zn(2+) ions.</text>
</comment>
<feature type="binding site" evidence="9">
    <location>
        <position position="179"/>
    </location>
    <ligand>
        <name>Zn(2+)</name>
        <dbReference type="ChEBI" id="CHEBI:29105"/>
        <label>2</label>
    </ligand>
</feature>
<feature type="binding site" evidence="9">
    <location>
        <position position="145"/>
    </location>
    <ligand>
        <name>Zn(2+)</name>
        <dbReference type="ChEBI" id="CHEBI:29105"/>
        <label>1</label>
    </ligand>
</feature>
<feature type="binding site" evidence="9">
    <location>
        <position position="231"/>
    </location>
    <ligand>
        <name>Zn(2+)</name>
        <dbReference type="ChEBI" id="CHEBI:29105"/>
        <label>3</label>
    </ligand>
</feature>
<feature type="binding site" evidence="9">
    <location>
        <position position="182"/>
    </location>
    <ligand>
        <name>Zn(2+)</name>
        <dbReference type="ChEBI" id="CHEBI:29105"/>
        <label>3</label>
    </ligand>
</feature>
<name>A0A7V4U5D4_CALAY</name>
<feature type="binding site" evidence="9">
    <location>
        <position position="69"/>
    </location>
    <ligand>
        <name>Zn(2+)</name>
        <dbReference type="ChEBI" id="CHEBI:29105"/>
        <label>1</label>
    </ligand>
</feature>
<protein>
    <recommendedName>
        <fullName evidence="9">Probable endonuclease 4</fullName>
        <ecNumber evidence="9">3.1.21.2</ecNumber>
    </recommendedName>
    <alternativeName>
        <fullName evidence="9">Endodeoxyribonuclease IV</fullName>
    </alternativeName>
    <alternativeName>
        <fullName evidence="9">Endonuclease IV</fullName>
    </alternativeName>
</protein>
<comment type="caution">
    <text evidence="11">The sequence shown here is derived from an EMBL/GenBank/DDBJ whole genome shotgun (WGS) entry which is preliminary data.</text>
</comment>
<keyword evidence="4 9" id="KW-0255">Endonuclease</keyword>
<dbReference type="InterPro" id="IPR036237">
    <property type="entry name" value="Xyl_isomerase-like_sf"/>
</dbReference>
<dbReference type="SMART" id="SM00518">
    <property type="entry name" value="AP2Ec"/>
    <property type="match status" value="1"/>
</dbReference>
<comment type="catalytic activity">
    <reaction evidence="9">
        <text>Endonucleolytic cleavage to 5'-phosphooligonucleotide end-products.</text>
        <dbReference type="EC" id="3.1.21.2"/>
    </reaction>
</comment>
<dbReference type="InterPro" id="IPR018246">
    <property type="entry name" value="AP_endonuc_F2_Zn_BS"/>
</dbReference>
<dbReference type="InterPro" id="IPR013022">
    <property type="entry name" value="Xyl_isomerase-like_TIM-brl"/>
</dbReference>
<feature type="binding site" evidence="9">
    <location>
        <position position="258"/>
    </location>
    <ligand>
        <name>Zn(2+)</name>
        <dbReference type="ChEBI" id="CHEBI:29105"/>
        <label>2</label>
    </ligand>
</feature>
<dbReference type="PROSITE" id="PS00729">
    <property type="entry name" value="AP_NUCLEASE_F2_1"/>
    <property type="match status" value="1"/>
</dbReference>
<dbReference type="CDD" id="cd00019">
    <property type="entry name" value="AP2Ec"/>
    <property type="match status" value="1"/>
</dbReference>
<evidence type="ECO:0000313" key="11">
    <source>
        <dbReference type="EMBL" id="HGY57189.1"/>
    </source>
</evidence>
<evidence type="ECO:0000259" key="10">
    <source>
        <dbReference type="Pfam" id="PF01261"/>
    </source>
</evidence>
<evidence type="ECO:0000256" key="7">
    <source>
        <dbReference type="ARBA" id="ARBA00022833"/>
    </source>
</evidence>
<dbReference type="SUPFAM" id="SSF51658">
    <property type="entry name" value="Xylose isomerase-like"/>
    <property type="match status" value="1"/>
</dbReference>
<reference evidence="11" key="1">
    <citation type="journal article" date="2020" name="mSystems">
        <title>Genome- and Community-Level Interaction Insights into Carbon Utilization and Element Cycling Functions of Hydrothermarchaeota in Hydrothermal Sediment.</title>
        <authorList>
            <person name="Zhou Z."/>
            <person name="Liu Y."/>
            <person name="Xu W."/>
            <person name="Pan J."/>
            <person name="Luo Z.H."/>
            <person name="Li M."/>
        </authorList>
    </citation>
    <scope>NUCLEOTIDE SEQUENCE [LARGE SCALE GENOMIC DNA]</scope>
    <source>
        <strain evidence="11">HyVt-577</strain>
    </source>
</reference>
<evidence type="ECO:0000256" key="4">
    <source>
        <dbReference type="ARBA" id="ARBA00022759"/>
    </source>
</evidence>
<proteinExistence type="inferred from homology"/>
<feature type="domain" description="Xylose isomerase-like TIM barrel" evidence="10">
    <location>
        <begin position="19"/>
        <end position="275"/>
    </location>
</feature>
<feature type="binding site" evidence="9">
    <location>
        <position position="145"/>
    </location>
    <ligand>
        <name>Zn(2+)</name>
        <dbReference type="ChEBI" id="CHEBI:29105"/>
        <label>2</label>
    </ligand>
</feature>
<dbReference type="Pfam" id="PF01261">
    <property type="entry name" value="AP_endonuc_2"/>
    <property type="match status" value="1"/>
</dbReference>
<dbReference type="GO" id="GO:0003677">
    <property type="term" value="F:DNA binding"/>
    <property type="evidence" value="ECO:0007669"/>
    <property type="project" value="InterPro"/>
</dbReference>
<gene>
    <name evidence="9" type="primary">nfo</name>
    <name evidence="11" type="ORF">ENK44_15885</name>
</gene>
<comment type="similarity">
    <text evidence="1 9">Belongs to the AP endonuclease 2 family.</text>
</comment>
<accession>A0A7V4U5D4</accession>
<dbReference type="NCBIfam" id="TIGR00587">
    <property type="entry name" value="nfo"/>
    <property type="match status" value="1"/>
</dbReference>
<dbReference type="EC" id="3.1.21.2" evidence="9"/>
<keyword evidence="3 9" id="KW-0479">Metal-binding</keyword>
<dbReference type="InterPro" id="IPR001719">
    <property type="entry name" value="AP_endonuc_2"/>
</dbReference>
<keyword evidence="5 9" id="KW-0227">DNA damage</keyword>
<feature type="binding site" evidence="9">
    <location>
        <position position="216"/>
    </location>
    <ligand>
        <name>Zn(2+)</name>
        <dbReference type="ChEBI" id="CHEBI:29105"/>
        <label>2</label>
    </ligand>
</feature>
<evidence type="ECO:0000256" key="8">
    <source>
        <dbReference type="ARBA" id="ARBA00023204"/>
    </source>
</evidence>
<dbReference type="PANTHER" id="PTHR21445:SF0">
    <property type="entry name" value="APURINIC-APYRIMIDINIC ENDONUCLEASE"/>
    <property type="match status" value="1"/>
</dbReference>
<keyword evidence="6 9" id="KW-0378">Hydrolase</keyword>
<keyword evidence="2 9" id="KW-0540">Nuclease</keyword>
<dbReference type="Proteomes" id="UP000885779">
    <property type="component" value="Unassembled WGS sequence"/>
</dbReference>
<evidence type="ECO:0000256" key="5">
    <source>
        <dbReference type="ARBA" id="ARBA00022763"/>
    </source>
</evidence>
<dbReference type="FunFam" id="3.20.20.150:FF:000001">
    <property type="entry name" value="Probable endonuclease 4"/>
    <property type="match status" value="1"/>
</dbReference>
<dbReference type="Gene3D" id="3.20.20.150">
    <property type="entry name" value="Divalent-metal-dependent TIM barrel enzymes"/>
    <property type="match status" value="1"/>
</dbReference>
<evidence type="ECO:0000256" key="9">
    <source>
        <dbReference type="HAMAP-Rule" id="MF_00152"/>
    </source>
</evidence>
<feature type="binding site" evidence="9">
    <location>
        <position position="229"/>
    </location>
    <ligand>
        <name>Zn(2+)</name>
        <dbReference type="ChEBI" id="CHEBI:29105"/>
        <label>3</label>
    </ligand>
</feature>
<evidence type="ECO:0000256" key="1">
    <source>
        <dbReference type="ARBA" id="ARBA00005340"/>
    </source>
</evidence>
<comment type="function">
    <text evidence="9">Endonuclease IV plays a role in DNA repair. It cleaves phosphodiester bonds at apurinic or apyrimidinic (AP) sites, generating a 3'-hydroxyl group and a 5'-terminal sugar phosphate.</text>
</comment>
<dbReference type="GO" id="GO:0008270">
    <property type="term" value="F:zinc ion binding"/>
    <property type="evidence" value="ECO:0007669"/>
    <property type="project" value="UniProtKB-UniRule"/>
</dbReference>
<evidence type="ECO:0000256" key="3">
    <source>
        <dbReference type="ARBA" id="ARBA00022723"/>
    </source>
</evidence>
<dbReference type="HAMAP" id="MF_00152">
    <property type="entry name" value="Nfo"/>
    <property type="match status" value="1"/>
</dbReference>
<dbReference type="AlphaFoldDB" id="A0A7V4U5D4"/>
<dbReference type="PROSITE" id="PS00731">
    <property type="entry name" value="AP_NUCLEASE_F2_3"/>
    <property type="match status" value="1"/>
</dbReference>
<organism evidence="11">
    <name type="scientific">Caldithrix abyssi</name>
    <dbReference type="NCBI Taxonomy" id="187145"/>
    <lineage>
        <taxon>Bacteria</taxon>
        <taxon>Pseudomonadati</taxon>
        <taxon>Calditrichota</taxon>
        <taxon>Calditrichia</taxon>
        <taxon>Calditrichales</taxon>
        <taxon>Calditrichaceae</taxon>
        <taxon>Caldithrix</taxon>
    </lineage>
</organism>
<dbReference type="GO" id="GO:0006284">
    <property type="term" value="P:base-excision repair"/>
    <property type="evidence" value="ECO:0007669"/>
    <property type="project" value="TreeGrafter"/>
</dbReference>
<evidence type="ECO:0000256" key="2">
    <source>
        <dbReference type="ARBA" id="ARBA00022722"/>
    </source>
</evidence>
<keyword evidence="8 9" id="KW-0234">DNA repair</keyword>
<sequence length="279" mass="30743">MMPVGCHVSIAGGVALAPQRAKELGCETFQIFTQNQRQWKSMVIDSQTAGEFRQERKKHGFEQQPVFSHASYLINMCASDADNLRRSRTALIDEIGRCDTLGVEYLVIHPGSHGGKGEEWGLATIAETLAEVLDKTHPAVIVLLETTAGQGTALGYRLEQLAEIIEQCNAAGKVQVCLDTCHLFAAGYPLHTAEGYRKTMRDIDAILGWDKVKCLHLNDSLKPFASRKDRHAQLGVGEIGEDVFRSLVKEIKIPGILEIPGGDEAFKRNLAMLKEFRSA</sequence>
<dbReference type="PROSITE" id="PS51432">
    <property type="entry name" value="AP_NUCLEASE_F2_4"/>
    <property type="match status" value="1"/>
</dbReference>